<dbReference type="Proteomes" id="UP000320643">
    <property type="component" value="Unassembled WGS sequence"/>
</dbReference>
<dbReference type="SUPFAM" id="SSF46626">
    <property type="entry name" value="Cytochrome c"/>
    <property type="match status" value="2"/>
</dbReference>
<dbReference type="GO" id="GO:0030313">
    <property type="term" value="C:cell envelope"/>
    <property type="evidence" value="ECO:0007669"/>
    <property type="project" value="UniProtKB-SubCell"/>
</dbReference>
<dbReference type="InterPro" id="IPR009056">
    <property type="entry name" value="Cyt_c-like_dom"/>
</dbReference>
<evidence type="ECO:0000313" key="11">
    <source>
        <dbReference type="Proteomes" id="UP000320643"/>
    </source>
</evidence>
<dbReference type="Pfam" id="PF03150">
    <property type="entry name" value="CCP_MauG"/>
    <property type="match status" value="1"/>
</dbReference>
<feature type="domain" description="Cytochrome c" evidence="9">
    <location>
        <begin position="241"/>
        <end position="377"/>
    </location>
</feature>
<evidence type="ECO:0000256" key="3">
    <source>
        <dbReference type="ARBA" id="ARBA00022723"/>
    </source>
</evidence>
<evidence type="ECO:0000256" key="7">
    <source>
        <dbReference type="PROSITE-ProRule" id="PRU00433"/>
    </source>
</evidence>
<keyword evidence="2 7" id="KW-0349">Heme</keyword>
<evidence type="ECO:0000256" key="2">
    <source>
        <dbReference type="ARBA" id="ARBA00022617"/>
    </source>
</evidence>
<evidence type="ECO:0000313" key="10">
    <source>
        <dbReference type="EMBL" id="TRW23510.1"/>
    </source>
</evidence>
<proteinExistence type="predicted"/>
<protein>
    <submittedName>
        <fullName evidence="10">C-type cytochrome</fullName>
    </submittedName>
</protein>
<dbReference type="PROSITE" id="PS51007">
    <property type="entry name" value="CYTC"/>
    <property type="match status" value="1"/>
</dbReference>
<dbReference type="InterPro" id="IPR051395">
    <property type="entry name" value="Cytochrome_c_Peroxidase/MauG"/>
</dbReference>
<evidence type="ECO:0000256" key="5">
    <source>
        <dbReference type="ARBA" id="ARBA00023002"/>
    </source>
</evidence>
<evidence type="ECO:0000259" key="9">
    <source>
        <dbReference type="PROSITE" id="PS51007"/>
    </source>
</evidence>
<dbReference type="GO" id="GO:0046872">
    <property type="term" value="F:metal ion binding"/>
    <property type="evidence" value="ECO:0007669"/>
    <property type="project" value="UniProtKB-KW"/>
</dbReference>
<comment type="subcellular location">
    <subcellularLocation>
        <location evidence="1">Cell envelope</location>
    </subcellularLocation>
</comment>
<keyword evidence="4 8" id="KW-0732">Signal</keyword>
<evidence type="ECO:0000256" key="4">
    <source>
        <dbReference type="ARBA" id="ARBA00022729"/>
    </source>
</evidence>
<dbReference type="PANTHER" id="PTHR30600:SF10">
    <property type="entry name" value="BLL6722 PROTEIN"/>
    <property type="match status" value="1"/>
</dbReference>
<dbReference type="Gene3D" id="1.10.760.10">
    <property type="entry name" value="Cytochrome c-like domain"/>
    <property type="match status" value="2"/>
</dbReference>
<keyword evidence="3 7" id="KW-0479">Metal-binding</keyword>
<dbReference type="PANTHER" id="PTHR30600">
    <property type="entry name" value="CYTOCHROME C PEROXIDASE-RELATED"/>
    <property type="match status" value="1"/>
</dbReference>
<dbReference type="GO" id="GO:0004130">
    <property type="term" value="F:cytochrome-c peroxidase activity"/>
    <property type="evidence" value="ECO:0007669"/>
    <property type="project" value="TreeGrafter"/>
</dbReference>
<keyword evidence="11" id="KW-1185">Reference proteome</keyword>
<organism evidence="10 11">
    <name type="scientific">Flavobacterium zepuense</name>
    <dbReference type="NCBI Taxonomy" id="2593302"/>
    <lineage>
        <taxon>Bacteria</taxon>
        <taxon>Pseudomonadati</taxon>
        <taxon>Bacteroidota</taxon>
        <taxon>Flavobacteriia</taxon>
        <taxon>Flavobacteriales</taxon>
        <taxon>Flavobacteriaceae</taxon>
        <taxon>Flavobacterium</taxon>
    </lineage>
</organism>
<accession>A0A552UZA3</accession>
<sequence>MKYHYCFFILLLAFASCSDDGPDYKPVPTAPVSNIINLPEEPYNYSNQDIPDYFFINDSGTLPSSVNGIDNTPASNPITDAGATLGRVLFYDKNLSSNNSTACGSCHRQEKAFADSSPFSHGILGTPTRRNSMTMFNTRYYQRGHFFYDERANTLEDQVLMPILDHTEMGLTLDEISQRVASQSYYAKLFTAAFGNSHATNNLIAKALSQFIRSMVSYHSKYDTGRAQVANMRDPFPNFSAAENRGKELFLKPYNEGGVNCFACHTTEAFVSLNGGPQNNGLDATSTTDLGAFEISQNPQQRGAFKIPTLRNIALTGPYMHDSRFTNLAHVVEHYNSGVKNHPNLAATLRGNDGLPRQLNLSQADKNALVAFLMTLTDTTVFSEVKFSDPFINQHL</sequence>
<dbReference type="GO" id="GO:0020037">
    <property type="term" value="F:heme binding"/>
    <property type="evidence" value="ECO:0007669"/>
    <property type="project" value="InterPro"/>
</dbReference>
<keyword evidence="5" id="KW-0560">Oxidoreductase</keyword>
<dbReference type="RefSeq" id="WP_143373767.1">
    <property type="nucleotide sequence ID" value="NZ_VJVZ01000008.1"/>
</dbReference>
<feature type="signal peptide" evidence="8">
    <location>
        <begin position="1"/>
        <end position="18"/>
    </location>
</feature>
<keyword evidence="6 7" id="KW-0408">Iron</keyword>
<dbReference type="GO" id="GO:0009055">
    <property type="term" value="F:electron transfer activity"/>
    <property type="evidence" value="ECO:0007669"/>
    <property type="project" value="InterPro"/>
</dbReference>
<dbReference type="InterPro" id="IPR004852">
    <property type="entry name" value="Di-haem_cyt_c_peroxidsae"/>
</dbReference>
<evidence type="ECO:0000256" key="1">
    <source>
        <dbReference type="ARBA" id="ARBA00004196"/>
    </source>
</evidence>
<feature type="chain" id="PRO_5022084714" evidence="8">
    <location>
        <begin position="19"/>
        <end position="396"/>
    </location>
</feature>
<dbReference type="OrthoDB" id="9805202at2"/>
<reference evidence="10 11" key="1">
    <citation type="submission" date="2019-07" db="EMBL/GenBank/DDBJ databases">
        <title>Flavobacterium sp. nov., isolated from glacier ice.</title>
        <authorList>
            <person name="Liu Q."/>
            <person name="Xin Y.-H."/>
        </authorList>
    </citation>
    <scope>NUCLEOTIDE SEQUENCE [LARGE SCALE GENOMIC DNA]</scope>
    <source>
        <strain evidence="10 11">ZT4R6</strain>
    </source>
</reference>
<comment type="caution">
    <text evidence="10">The sequence shown here is derived from an EMBL/GenBank/DDBJ whole genome shotgun (WGS) entry which is preliminary data.</text>
</comment>
<dbReference type="PROSITE" id="PS51257">
    <property type="entry name" value="PROKAR_LIPOPROTEIN"/>
    <property type="match status" value="1"/>
</dbReference>
<evidence type="ECO:0000256" key="6">
    <source>
        <dbReference type="ARBA" id="ARBA00023004"/>
    </source>
</evidence>
<gene>
    <name evidence="10" type="ORF">FMM05_12680</name>
</gene>
<dbReference type="AlphaFoldDB" id="A0A552UZA3"/>
<name>A0A552UZA3_9FLAO</name>
<dbReference type="InterPro" id="IPR036909">
    <property type="entry name" value="Cyt_c-like_dom_sf"/>
</dbReference>
<dbReference type="EMBL" id="VJVZ01000008">
    <property type="protein sequence ID" value="TRW23510.1"/>
    <property type="molecule type" value="Genomic_DNA"/>
</dbReference>
<evidence type="ECO:0000256" key="8">
    <source>
        <dbReference type="SAM" id="SignalP"/>
    </source>
</evidence>